<dbReference type="Proteomes" id="UP000678393">
    <property type="component" value="Unassembled WGS sequence"/>
</dbReference>
<dbReference type="SUPFAM" id="SSF49785">
    <property type="entry name" value="Galactose-binding domain-like"/>
    <property type="match status" value="1"/>
</dbReference>
<evidence type="ECO:0000313" key="1">
    <source>
        <dbReference type="EMBL" id="CAG5130582.1"/>
    </source>
</evidence>
<keyword evidence="2" id="KW-1185">Reference proteome</keyword>
<accession>A0A8S3ZSB7</accession>
<dbReference type="PANTHER" id="PTHR45713:SF6">
    <property type="entry name" value="F5_8 TYPE C DOMAIN-CONTAINING PROTEIN"/>
    <property type="match status" value="1"/>
</dbReference>
<protein>
    <submittedName>
        <fullName evidence="1">Uncharacterized protein</fullName>
    </submittedName>
</protein>
<gene>
    <name evidence="1" type="ORF">CUNI_LOCUS16140</name>
</gene>
<feature type="non-terminal residue" evidence="1">
    <location>
        <position position="229"/>
    </location>
</feature>
<dbReference type="OrthoDB" id="6152285at2759"/>
<dbReference type="InterPro" id="IPR008979">
    <property type="entry name" value="Galactose-bd-like_sf"/>
</dbReference>
<dbReference type="AlphaFoldDB" id="A0A8S3ZSB7"/>
<reference evidence="1" key="1">
    <citation type="submission" date="2021-04" db="EMBL/GenBank/DDBJ databases">
        <authorList>
            <consortium name="Molecular Ecology Group"/>
        </authorList>
    </citation>
    <scope>NUCLEOTIDE SEQUENCE</scope>
</reference>
<dbReference type="PANTHER" id="PTHR45713">
    <property type="entry name" value="FTP DOMAIN-CONTAINING PROTEIN"/>
    <property type="match status" value="1"/>
</dbReference>
<proteinExistence type="predicted"/>
<dbReference type="EMBL" id="CAJHNH020004118">
    <property type="protein sequence ID" value="CAG5130582.1"/>
    <property type="molecule type" value="Genomic_DNA"/>
</dbReference>
<organism evidence="1 2">
    <name type="scientific">Candidula unifasciata</name>
    <dbReference type="NCBI Taxonomy" id="100452"/>
    <lineage>
        <taxon>Eukaryota</taxon>
        <taxon>Metazoa</taxon>
        <taxon>Spiralia</taxon>
        <taxon>Lophotrochozoa</taxon>
        <taxon>Mollusca</taxon>
        <taxon>Gastropoda</taxon>
        <taxon>Heterobranchia</taxon>
        <taxon>Euthyneura</taxon>
        <taxon>Panpulmonata</taxon>
        <taxon>Eupulmonata</taxon>
        <taxon>Stylommatophora</taxon>
        <taxon>Helicina</taxon>
        <taxon>Helicoidea</taxon>
        <taxon>Geomitridae</taxon>
        <taxon>Candidula</taxon>
    </lineage>
</organism>
<dbReference type="Gene3D" id="2.60.120.260">
    <property type="entry name" value="Galactose-binding domain-like"/>
    <property type="match status" value="1"/>
</dbReference>
<sequence>ATSKWFETPCRFKCHCVNNNACDNNGVCSSGCEYGWFGPSCQYVDLVSTYSKSPTPSWVYDSQDTNCSPDQETVTVSLNSTFYFTWLRLHANIADFNIHLTLANQTSVTCSNMYTHKIDDSILDIHCLPGAFFEDLVISGDGVKSLCTVFVSGGRNVALGQNTQQTSVHGYGTSLLAVDGDRNPEYLDHSCTHTAETRDNAPTLTLTFGWPHVVNRYLLFNRNGELTWS</sequence>
<evidence type="ECO:0000313" key="2">
    <source>
        <dbReference type="Proteomes" id="UP000678393"/>
    </source>
</evidence>
<name>A0A8S3ZSB7_9EUPU</name>
<comment type="caution">
    <text evidence="1">The sequence shown here is derived from an EMBL/GenBank/DDBJ whole genome shotgun (WGS) entry which is preliminary data.</text>
</comment>
<dbReference type="InterPro" id="IPR051941">
    <property type="entry name" value="BG_Antigen-Binding_Lectin"/>
</dbReference>